<dbReference type="CDD" id="cd01169">
    <property type="entry name" value="HMPP_kinase"/>
    <property type="match status" value="1"/>
</dbReference>
<dbReference type="Proteomes" id="UP000196803">
    <property type="component" value="Unassembled WGS sequence"/>
</dbReference>
<evidence type="ECO:0000256" key="3">
    <source>
        <dbReference type="ARBA" id="ARBA00004769"/>
    </source>
</evidence>
<evidence type="ECO:0000256" key="8">
    <source>
        <dbReference type="ARBA" id="ARBA00022977"/>
    </source>
</evidence>
<dbReference type="SUPFAM" id="SSF53613">
    <property type="entry name" value="Ribokinase-like"/>
    <property type="match status" value="1"/>
</dbReference>
<dbReference type="Pfam" id="PF08543">
    <property type="entry name" value="Phos_pyr_kin"/>
    <property type="match status" value="1"/>
</dbReference>
<dbReference type="EC" id="2.7.1.49" evidence="5"/>
<evidence type="ECO:0000256" key="5">
    <source>
        <dbReference type="ARBA" id="ARBA00012135"/>
    </source>
</evidence>
<dbReference type="RefSeq" id="WP_015906980.1">
    <property type="nucleotide sequence ID" value="NZ_FUZJ01000001.1"/>
</dbReference>
<keyword evidence="8" id="KW-0784">Thiamine biosynthesis</keyword>
<dbReference type="InterPro" id="IPR029056">
    <property type="entry name" value="Ribokinase-like"/>
</dbReference>
<gene>
    <name evidence="13" type="ORF">SAMN05216240_2739</name>
</gene>
<dbReference type="Gene3D" id="3.40.1190.20">
    <property type="match status" value="1"/>
</dbReference>
<dbReference type="GO" id="GO:0016301">
    <property type="term" value="F:kinase activity"/>
    <property type="evidence" value="ECO:0007669"/>
    <property type="project" value="UniProtKB-KW"/>
</dbReference>
<comment type="similarity">
    <text evidence="4">Belongs to the ThiD family.</text>
</comment>
<evidence type="ECO:0000313" key="14">
    <source>
        <dbReference type="Proteomes" id="UP000196803"/>
    </source>
</evidence>
<evidence type="ECO:0000256" key="4">
    <source>
        <dbReference type="ARBA" id="ARBA00009879"/>
    </source>
</evidence>
<evidence type="ECO:0000256" key="11">
    <source>
        <dbReference type="ARBA" id="ARBA00043176"/>
    </source>
</evidence>
<evidence type="ECO:0000256" key="1">
    <source>
        <dbReference type="ARBA" id="ARBA00000151"/>
    </source>
</evidence>
<keyword evidence="13" id="KW-0418">Kinase</keyword>
<evidence type="ECO:0000259" key="12">
    <source>
        <dbReference type="Pfam" id="PF08543"/>
    </source>
</evidence>
<protein>
    <recommendedName>
        <fullName evidence="7">Hydroxymethylpyrimidine/phosphomethylpyrimidine kinase</fullName>
        <ecNumber evidence="5">2.7.1.49</ecNumber>
        <ecNumber evidence="6">2.7.4.7</ecNumber>
    </recommendedName>
    <alternativeName>
        <fullName evidence="10">Hydroxymethylpyrimidine kinase</fullName>
    </alternativeName>
    <alternativeName>
        <fullName evidence="11">Hydroxymethylpyrimidine phosphate kinase</fullName>
    </alternativeName>
</protein>
<proteinExistence type="inferred from homology"/>
<comment type="pathway">
    <text evidence="9">Cofactor biosynthesis; thiamine diphosphate biosynthesis; 4-amino-2-methyl-5-diphosphomethylpyrimidine from 5-amino-1-(5-phospho-D-ribosyl)imidazole: step 2/3.</text>
</comment>
<evidence type="ECO:0000313" key="13">
    <source>
        <dbReference type="EMBL" id="SMR95641.1"/>
    </source>
</evidence>
<sequence length="259" mass="28712">MKKVLIIAGFDPSGGAGVLLDVKVVRALNSYATSVVTSLTVQDTQRVYDLKPIDPHFFEYQLQKVVEDIKPDSVKIGLLGSSEIAVVVLRNLKRYNLKNIVCDPVLKSTSGFEFCKSEFIEFLKYEFFKACDVITPNKNEAEVIFDVEIKNFDEDVLSCVQERMKKMGIKSCILKGGHLDGKLAEDVLITQSGIFKVHAKKQGSTDNIHGTGCAFSTAFATFLAKGYNMYDALISTKEYVSNLIYKSTKIGNGKLILNP</sequence>
<dbReference type="EC" id="2.7.4.7" evidence="6"/>
<evidence type="ECO:0000256" key="7">
    <source>
        <dbReference type="ARBA" id="ARBA00019161"/>
    </source>
</evidence>
<dbReference type="NCBIfam" id="TIGR00097">
    <property type="entry name" value="HMP-P_kinase"/>
    <property type="match status" value="1"/>
</dbReference>
<dbReference type="PANTHER" id="PTHR20858">
    <property type="entry name" value="PHOSPHOMETHYLPYRIMIDINE KINASE"/>
    <property type="match status" value="1"/>
</dbReference>
<dbReference type="GeneID" id="31771738"/>
<name>A0ABY1SBT2_CALBS</name>
<keyword evidence="14" id="KW-1185">Reference proteome</keyword>
<dbReference type="PANTHER" id="PTHR20858:SF17">
    <property type="entry name" value="HYDROXYMETHYLPYRIMIDINE_PHOSPHOMETHYLPYRIMIDINE KINASE THI20-RELATED"/>
    <property type="match status" value="1"/>
</dbReference>
<dbReference type="InterPro" id="IPR013749">
    <property type="entry name" value="PM/HMP-P_kinase-1"/>
</dbReference>
<comment type="caution">
    <text evidence="13">The sequence shown here is derived from an EMBL/GenBank/DDBJ whole genome shotgun (WGS) entry which is preliminary data.</text>
</comment>
<evidence type="ECO:0000256" key="6">
    <source>
        <dbReference type="ARBA" id="ARBA00012963"/>
    </source>
</evidence>
<evidence type="ECO:0000256" key="2">
    <source>
        <dbReference type="ARBA" id="ARBA00000565"/>
    </source>
</evidence>
<comment type="pathway">
    <text evidence="3">Cofactor biosynthesis; thiamine diphosphate biosynthesis; 4-amino-2-methyl-5-diphosphomethylpyrimidine from 5-amino-1-(5-phospho-D-ribosyl)imidazole: step 3/3.</text>
</comment>
<accession>A0ABY1SBT2</accession>
<keyword evidence="13" id="KW-0808">Transferase</keyword>
<evidence type="ECO:0000256" key="10">
    <source>
        <dbReference type="ARBA" id="ARBA00042102"/>
    </source>
</evidence>
<dbReference type="InterPro" id="IPR004399">
    <property type="entry name" value="HMP/HMP-P_kinase_dom"/>
</dbReference>
<dbReference type="EMBL" id="FXXC01000001">
    <property type="protein sequence ID" value="SMR95641.1"/>
    <property type="molecule type" value="Genomic_DNA"/>
</dbReference>
<evidence type="ECO:0000256" key="9">
    <source>
        <dbReference type="ARBA" id="ARBA00037917"/>
    </source>
</evidence>
<reference evidence="13 14" key="1">
    <citation type="submission" date="2017-05" db="EMBL/GenBank/DDBJ databases">
        <authorList>
            <person name="Varghese N."/>
            <person name="Submissions S."/>
        </authorList>
    </citation>
    <scope>NUCLEOTIDE SEQUENCE [LARGE SCALE GENOMIC DNA]</scope>
    <source>
        <strain evidence="13 14">MACB1020</strain>
    </source>
</reference>
<organism evidence="13 14">
    <name type="scientific">Caldicellulosiruptor bescii</name>
    <name type="common">Anaerocellum thermophilum</name>
    <dbReference type="NCBI Taxonomy" id="31899"/>
    <lineage>
        <taxon>Bacteria</taxon>
        <taxon>Bacillati</taxon>
        <taxon>Bacillota</taxon>
        <taxon>Bacillota incertae sedis</taxon>
        <taxon>Caldicellulosiruptorales</taxon>
        <taxon>Caldicellulosiruptoraceae</taxon>
        <taxon>Caldicellulosiruptor</taxon>
    </lineage>
</organism>
<comment type="catalytic activity">
    <reaction evidence="2">
        <text>4-amino-2-methyl-5-(phosphooxymethyl)pyrimidine + ATP = 4-amino-2-methyl-5-(diphosphooxymethyl)pyrimidine + ADP</text>
        <dbReference type="Rhea" id="RHEA:19893"/>
        <dbReference type="ChEBI" id="CHEBI:30616"/>
        <dbReference type="ChEBI" id="CHEBI:57841"/>
        <dbReference type="ChEBI" id="CHEBI:58354"/>
        <dbReference type="ChEBI" id="CHEBI:456216"/>
        <dbReference type="EC" id="2.7.4.7"/>
    </reaction>
</comment>
<comment type="catalytic activity">
    <reaction evidence="1">
        <text>4-amino-5-hydroxymethyl-2-methylpyrimidine + ATP = 4-amino-2-methyl-5-(phosphooxymethyl)pyrimidine + ADP + H(+)</text>
        <dbReference type="Rhea" id="RHEA:23096"/>
        <dbReference type="ChEBI" id="CHEBI:15378"/>
        <dbReference type="ChEBI" id="CHEBI:16892"/>
        <dbReference type="ChEBI" id="CHEBI:30616"/>
        <dbReference type="ChEBI" id="CHEBI:58354"/>
        <dbReference type="ChEBI" id="CHEBI:456216"/>
        <dbReference type="EC" id="2.7.1.49"/>
    </reaction>
</comment>
<feature type="domain" description="Pyridoxamine kinase/Phosphomethylpyrimidine kinase" evidence="12">
    <location>
        <begin position="11"/>
        <end position="255"/>
    </location>
</feature>